<organism evidence="4 6">
    <name type="scientific">Leptospira perolatii</name>
    <dbReference type="NCBI Taxonomy" id="2023191"/>
    <lineage>
        <taxon>Bacteria</taxon>
        <taxon>Pseudomonadati</taxon>
        <taxon>Spirochaetota</taxon>
        <taxon>Spirochaetia</taxon>
        <taxon>Leptospirales</taxon>
        <taxon>Leptospiraceae</taxon>
        <taxon>Leptospira</taxon>
    </lineage>
</organism>
<evidence type="ECO:0000259" key="2">
    <source>
        <dbReference type="Pfam" id="PF08327"/>
    </source>
</evidence>
<evidence type="ECO:0000313" key="3">
    <source>
        <dbReference type="EMBL" id="PJZ70603.1"/>
    </source>
</evidence>
<dbReference type="Gene3D" id="3.30.530.20">
    <property type="match status" value="2"/>
</dbReference>
<dbReference type="Proteomes" id="UP000231990">
    <property type="component" value="Unassembled WGS sequence"/>
</dbReference>
<evidence type="ECO:0000313" key="5">
    <source>
        <dbReference type="Proteomes" id="UP000231962"/>
    </source>
</evidence>
<evidence type="ECO:0000313" key="4">
    <source>
        <dbReference type="EMBL" id="PJZ73815.1"/>
    </source>
</evidence>
<dbReference type="InterPro" id="IPR013538">
    <property type="entry name" value="ASHA1/2-like_C"/>
</dbReference>
<dbReference type="EMBL" id="NPDY01000002">
    <property type="protein sequence ID" value="PJZ70603.1"/>
    <property type="molecule type" value="Genomic_DNA"/>
</dbReference>
<evidence type="ECO:0000256" key="1">
    <source>
        <dbReference type="ARBA" id="ARBA00006817"/>
    </source>
</evidence>
<dbReference type="RefSeq" id="WP_100712611.1">
    <property type="nucleotide sequence ID" value="NZ_NPDY01000002.1"/>
</dbReference>
<gene>
    <name evidence="3" type="ORF">CH360_03420</name>
    <name evidence="4" type="ORF">CH373_06560</name>
</gene>
<comment type="similarity">
    <text evidence="1">Belongs to the AHA1 family.</text>
</comment>
<reference evidence="5 6" key="1">
    <citation type="submission" date="2017-07" db="EMBL/GenBank/DDBJ databases">
        <title>Leptospira spp. isolated from tropical soils.</title>
        <authorList>
            <person name="Thibeaux R."/>
            <person name="Iraola G."/>
            <person name="Ferres I."/>
            <person name="Bierque E."/>
            <person name="Girault D."/>
            <person name="Soupe-Gilbert M.-E."/>
            <person name="Picardeau M."/>
            <person name="Goarant C."/>
        </authorList>
    </citation>
    <scope>NUCLEOTIDE SEQUENCE [LARGE SCALE GENOMIC DNA]</scope>
    <source>
        <strain evidence="4 6">FH1-B-B1</strain>
        <strain evidence="3 5">FH1-B-C1</strain>
    </source>
</reference>
<keyword evidence="5" id="KW-1185">Reference proteome</keyword>
<feature type="domain" description="Activator of Hsp90 ATPase homologue 1/2-like C-terminal" evidence="2">
    <location>
        <begin position="16"/>
        <end position="145"/>
    </location>
</feature>
<dbReference type="InterPro" id="IPR023393">
    <property type="entry name" value="START-like_dom_sf"/>
</dbReference>
<name>A0A2M9ZP85_9LEPT</name>
<proteinExistence type="inferred from homology"/>
<dbReference type="SUPFAM" id="SSF55961">
    <property type="entry name" value="Bet v1-like"/>
    <property type="match status" value="2"/>
</dbReference>
<dbReference type="AlphaFoldDB" id="A0A2M9ZP85"/>
<dbReference type="EMBL" id="NPDZ01000003">
    <property type="protein sequence ID" value="PJZ73815.1"/>
    <property type="molecule type" value="Genomic_DNA"/>
</dbReference>
<dbReference type="OrthoDB" id="9800600at2"/>
<protein>
    <recommendedName>
        <fullName evidence="2">Activator of Hsp90 ATPase homologue 1/2-like C-terminal domain-containing protein</fullName>
    </recommendedName>
</protein>
<feature type="domain" description="Activator of Hsp90 ATPase homologue 1/2-like C-terminal" evidence="2">
    <location>
        <begin position="163"/>
        <end position="293"/>
    </location>
</feature>
<dbReference type="CDD" id="cd07814">
    <property type="entry name" value="SRPBCC_CalC_Aha1-like"/>
    <property type="match status" value="2"/>
</dbReference>
<dbReference type="Pfam" id="PF08327">
    <property type="entry name" value="AHSA1"/>
    <property type="match status" value="2"/>
</dbReference>
<evidence type="ECO:0000313" key="6">
    <source>
        <dbReference type="Proteomes" id="UP000231990"/>
    </source>
</evidence>
<dbReference type="Proteomes" id="UP000231962">
    <property type="component" value="Unassembled WGS sequence"/>
</dbReference>
<sequence length="298" mass="34255">MDTKNTFPLKVTRKFKVPAKPVFDAFLNPELAGKFMFATPTGTMVRAEIDPKVGGHFNFTDRRGEEDVAHTGEYLEILRPKRLVFTLRVEKYSQDTDKISISIENMGEESELTLIHELSSKFKEMEESVKSGWTEILEKLAELLGDPTAKKQIPTALVSYHFDAPIKNVFEAWLDPEQIGEFMFGPKVRPNEEVLRIQMDPNVGGDFSFLIRREDAEIDHIGKYLEIVPPHRLAFTWGTADDQSSSRVTIDFLPVKEGCELILKHELDFEWADFVERCEESWRKMIKALDQNLKEGNK</sequence>
<accession>A0A2M9ZP85</accession>
<comment type="caution">
    <text evidence="4">The sequence shown here is derived from an EMBL/GenBank/DDBJ whole genome shotgun (WGS) entry which is preliminary data.</text>
</comment>